<dbReference type="InterPro" id="IPR000150">
    <property type="entry name" value="Cof"/>
</dbReference>
<gene>
    <name evidence="1" type="ORF">HMPREF3192_01373</name>
</gene>
<dbReference type="AlphaFoldDB" id="A0A133XPY7"/>
<dbReference type="GO" id="GO:0005829">
    <property type="term" value="C:cytosol"/>
    <property type="evidence" value="ECO:0007669"/>
    <property type="project" value="TreeGrafter"/>
</dbReference>
<dbReference type="GO" id="GO:0000287">
    <property type="term" value="F:magnesium ion binding"/>
    <property type="evidence" value="ECO:0007669"/>
    <property type="project" value="TreeGrafter"/>
</dbReference>
<dbReference type="STRING" id="1393034.HMPREF3192_01373"/>
<dbReference type="PANTHER" id="PTHR10000">
    <property type="entry name" value="PHOSPHOSERINE PHOSPHATASE"/>
    <property type="match status" value="1"/>
</dbReference>
<reference evidence="2" key="1">
    <citation type="submission" date="2016-01" db="EMBL/GenBank/DDBJ databases">
        <authorList>
            <person name="Mitreva M."/>
            <person name="Pepin K.H."/>
            <person name="Mihindukulasuriya K.A."/>
            <person name="Fulton R."/>
            <person name="Fronick C."/>
            <person name="O'Laughlin M."/>
            <person name="Miner T."/>
            <person name="Herter B."/>
            <person name="Rosa B.A."/>
            <person name="Cordes M."/>
            <person name="Tomlinson C."/>
            <person name="Wollam A."/>
            <person name="Palsikar V.B."/>
            <person name="Mardis E.R."/>
            <person name="Wilson R.K."/>
        </authorList>
    </citation>
    <scope>NUCLEOTIDE SEQUENCE [LARGE SCALE GENOMIC DNA]</scope>
    <source>
        <strain evidence="2">DNF00019</strain>
    </source>
</reference>
<dbReference type="Gene3D" id="3.30.1240.10">
    <property type="match status" value="1"/>
</dbReference>
<dbReference type="GO" id="GO:0016791">
    <property type="term" value="F:phosphatase activity"/>
    <property type="evidence" value="ECO:0007669"/>
    <property type="project" value="TreeGrafter"/>
</dbReference>
<protein>
    <submittedName>
        <fullName evidence="1">Cof-like hydrolase</fullName>
    </submittedName>
</protein>
<dbReference type="Gene3D" id="3.40.50.1000">
    <property type="entry name" value="HAD superfamily/HAD-like"/>
    <property type="match status" value="1"/>
</dbReference>
<comment type="caution">
    <text evidence="1">The sequence shown here is derived from an EMBL/GenBank/DDBJ whole genome shotgun (WGS) entry which is preliminary data.</text>
</comment>
<evidence type="ECO:0000313" key="1">
    <source>
        <dbReference type="EMBL" id="KXB33002.1"/>
    </source>
</evidence>
<dbReference type="SFLD" id="SFLDG01140">
    <property type="entry name" value="C2.B:_Phosphomannomutase_and_P"/>
    <property type="match status" value="1"/>
</dbReference>
<dbReference type="SFLD" id="SFLDS00003">
    <property type="entry name" value="Haloacid_Dehalogenase"/>
    <property type="match status" value="1"/>
</dbReference>
<name>A0A133XPY7_9ACTN</name>
<dbReference type="InterPro" id="IPR006379">
    <property type="entry name" value="HAD-SF_hydro_IIB"/>
</dbReference>
<dbReference type="InterPro" id="IPR023214">
    <property type="entry name" value="HAD_sf"/>
</dbReference>
<sequence length="263" mass="29173">MTQIKATQVKAVFFDVDGTLFSFKEHQEPASTREAVRKLHAAGIIPILATGRPIYQLSGIDQEPFDTYITLNGQYCFSQHGVYHNVPIDKTDVEAIVNYGLTNGIPTLCMQKDKFYISARNERVKKLESMIGMTYTCEDITQALNQEIYQFNVYQEPSRDDDLLSRTHCLATARWTDLFADVFPQQGGKAPAVIKTMEHLGITADEALAFGDGGNDLGMFSLVGTSIAMGNADEKVKEQATMVTEDVDNHGIYNACVRLGLID</sequence>
<proteinExistence type="predicted"/>
<dbReference type="PANTHER" id="PTHR10000:SF25">
    <property type="entry name" value="PHOSPHATASE YKRA-RELATED"/>
    <property type="match status" value="1"/>
</dbReference>
<keyword evidence="1" id="KW-0378">Hydrolase</keyword>
<accession>A0A133XPY7</accession>
<dbReference type="Proteomes" id="UP000070675">
    <property type="component" value="Unassembled WGS sequence"/>
</dbReference>
<dbReference type="PATRIC" id="fig|1393034.3.peg.1336"/>
<evidence type="ECO:0000313" key="2">
    <source>
        <dbReference type="Proteomes" id="UP000070675"/>
    </source>
</evidence>
<dbReference type="Pfam" id="PF08282">
    <property type="entry name" value="Hydrolase_3"/>
    <property type="match status" value="1"/>
</dbReference>
<dbReference type="NCBIfam" id="TIGR00099">
    <property type="entry name" value="Cof-subfamily"/>
    <property type="match status" value="1"/>
</dbReference>
<dbReference type="InterPro" id="IPR036412">
    <property type="entry name" value="HAD-like_sf"/>
</dbReference>
<keyword evidence="2" id="KW-1185">Reference proteome</keyword>
<dbReference type="OrthoDB" id="3180855at2"/>
<dbReference type="PROSITE" id="PS01229">
    <property type="entry name" value="COF_2"/>
    <property type="match status" value="1"/>
</dbReference>
<dbReference type="EMBL" id="LSCR01000042">
    <property type="protein sequence ID" value="KXB33002.1"/>
    <property type="molecule type" value="Genomic_DNA"/>
</dbReference>
<organism evidence="1 2">
    <name type="scientific">Atopobium deltae</name>
    <dbReference type="NCBI Taxonomy" id="1393034"/>
    <lineage>
        <taxon>Bacteria</taxon>
        <taxon>Bacillati</taxon>
        <taxon>Actinomycetota</taxon>
        <taxon>Coriobacteriia</taxon>
        <taxon>Coriobacteriales</taxon>
        <taxon>Atopobiaceae</taxon>
        <taxon>Atopobium</taxon>
    </lineage>
</organism>
<dbReference type="SUPFAM" id="SSF56784">
    <property type="entry name" value="HAD-like"/>
    <property type="match status" value="1"/>
</dbReference>
<dbReference type="NCBIfam" id="TIGR01484">
    <property type="entry name" value="HAD-SF-IIB"/>
    <property type="match status" value="1"/>
</dbReference>
<dbReference type="RefSeq" id="WP_066306424.1">
    <property type="nucleotide sequence ID" value="NZ_KQ959516.1"/>
</dbReference>